<comment type="caution">
    <text evidence="6">The sequence shown here is derived from an EMBL/GenBank/DDBJ whole genome shotgun (WGS) entry which is preliminary data.</text>
</comment>
<proteinExistence type="inferred from homology"/>
<evidence type="ECO:0000313" key="7">
    <source>
        <dbReference type="Proteomes" id="UP001152888"/>
    </source>
</evidence>
<keyword evidence="2 3" id="KW-0175">Coiled coil</keyword>
<organism evidence="6 7">
    <name type="scientific">Acanthoscelides obtectus</name>
    <name type="common">Bean weevil</name>
    <name type="synonym">Bruchus obtectus</name>
    <dbReference type="NCBI Taxonomy" id="200917"/>
    <lineage>
        <taxon>Eukaryota</taxon>
        <taxon>Metazoa</taxon>
        <taxon>Ecdysozoa</taxon>
        <taxon>Arthropoda</taxon>
        <taxon>Hexapoda</taxon>
        <taxon>Insecta</taxon>
        <taxon>Pterygota</taxon>
        <taxon>Neoptera</taxon>
        <taxon>Endopterygota</taxon>
        <taxon>Coleoptera</taxon>
        <taxon>Polyphaga</taxon>
        <taxon>Cucujiformia</taxon>
        <taxon>Chrysomeloidea</taxon>
        <taxon>Chrysomelidae</taxon>
        <taxon>Bruchinae</taxon>
        <taxon>Bruchini</taxon>
        <taxon>Acanthoscelides</taxon>
    </lineage>
</organism>
<dbReference type="InterPro" id="IPR039505">
    <property type="entry name" value="DRC1/2_N"/>
</dbReference>
<dbReference type="PANTHER" id="PTHR21625:SF1">
    <property type="entry name" value="DYNEIN REGULATORY COMPLEX PROTEIN 1"/>
    <property type="match status" value="1"/>
</dbReference>
<evidence type="ECO:0008006" key="8">
    <source>
        <dbReference type="Google" id="ProtNLM"/>
    </source>
</evidence>
<dbReference type="GO" id="GO:0070286">
    <property type="term" value="P:axonemal dynein complex assembly"/>
    <property type="evidence" value="ECO:0007669"/>
    <property type="project" value="InterPro"/>
</dbReference>
<dbReference type="EMBL" id="CAKOFQ010007648">
    <property type="protein sequence ID" value="CAH2005593.1"/>
    <property type="molecule type" value="Genomic_DNA"/>
</dbReference>
<feature type="domain" description="Dynein regulatory complex protein 1 C-terminal" evidence="5">
    <location>
        <begin position="642"/>
        <end position="700"/>
    </location>
</feature>
<dbReference type="Proteomes" id="UP001152888">
    <property type="component" value="Unassembled WGS sequence"/>
</dbReference>
<evidence type="ECO:0000313" key="6">
    <source>
        <dbReference type="EMBL" id="CAH2005593.1"/>
    </source>
</evidence>
<dbReference type="OrthoDB" id="10260459at2759"/>
<dbReference type="InterPro" id="IPR029440">
    <property type="entry name" value="DRC1_C"/>
</dbReference>
<feature type="coiled-coil region" evidence="3">
    <location>
        <begin position="171"/>
        <end position="198"/>
    </location>
</feature>
<feature type="domain" description="Dynein regulatory complex protein 1/2 N-terminal" evidence="4">
    <location>
        <begin position="6"/>
        <end position="90"/>
    </location>
</feature>
<evidence type="ECO:0000256" key="2">
    <source>
        <dbReference type="ARBA" id="ARBA00023054"/>
    </source>
</evidence>
<keyword evidence="7" id="KW-1185">Reference proteome</keyword>
<feature type="coiled-coil region" evidence="3">
    <location>
        <begin position="224"/>
        <end position="251"/>
    </location>
</feature>
<sequence length="728" mass="85445">MKESGREKVIDQLNAEAEAATEKFREIAEKWSKIQQYNDPLHIHEDIASQKEKCDLLIRQKDEIIAMLRNELKESERKFTKDQEKQINDINILTQRIEKQITFMRKAYQKEYELIEEVLMMERKNVIESNDDKWDDLNKRREQQESLNSEKKFQRLEEFNEKMTQTRIDNQEKFRKTKIELEKDIEFLQRELQRIKTLALFNSEKLDYNYQILKKRDDENLIIKSQNKRRMNKLQDVINSIKDKITDYETSTNNQIKNLTEGIKRLHRSIMDIDAKANRFATISEEKFHKVWKVNKSIVEKILKRIIETDRVLHEQQMGIEWEPPSKIVLPKTQLLSYQNALAILHPSITSTLSYRRRVSSVGMVSKQSEVSSKNLLPRAGRKPAADLPPPEECDANSTYKRLAKMILKQLSDKSGFLSEQQLRRLLKGYQDDQNTLVTLDNIFESLKVKDKKDIDLLIDYFVSYAHCPVCAGHEGNEGMSLSRFNSQVSRLSTILTGGDQEEAIDIQELDKAYYAIQQPEEIIDEVVMELVTSETFLEERGLPERDALDEICGEAMLDQYYMDANEIRGVTKKKIFLADERFLCQFSHPLVISSIYIIIALKEFVAGYFKPGKGLSTTKERLERKRNTISRLLDNQDIVYFWEQYKEVFNADRQRVWDALLEGMTSYHEILKKRKLLCDEVVSLRKQNDDLKRLLANYIDHKRFMPPPCSDQANCLKTSAPPYTSSK</sequence>
<evidence type="ECO:0000259" key="5">
    <source>
        <dbReference type="Pfam" id="PF14775"/>
    </source>
</evidence>
<name>A0A9P0Q0I5_ACAOB</name>
<dbReference type="Pfam" id="PF14775">
    <property type="entry name" value="NYD-SP28_assoc"/>
    <property type="match status" value="1"/>
</dbReference>
<evidence type="ECO:0000256" key="3">
    <source>
        <dbReference type="SAM" id="Coils"/>
    </source>
</evidence>
<gene>
    <name evidence="6" type="ORF">ACAOBT_LOCUS28633</name>
</gene>
<evidence type="ECO:0000259" key="4">
    <source>
        <dbReference type="Pfam" id="PF14772"/>
    </source>
</evidence>
<dbReference type="Pfam" id="PF14772">
    <property type="entry name" value="NYD-SP28"/>
    <property type="match status" value="1"/>
</dbReference>
<protein>
    <recommendedName>
        <fullName evidence="8">Dynein regulatory complex protein 1</fullName>
    </recommendedName>
</protein>
<dbReference type="GO" id="GO:0003352">
    <property type="term" value="P:regulation of cilium movement"/>
    <property type="evidence" value="ECO:0007669"/>
    <property type="project" value="TreeGrafter"/>
</dbReference>
<dbReference type="InterPro" id="IPR039750">
    <property type="entry name" value="DRC1/DRC2"/>
</dbReference>
<dbReference type="AlphaFoldDB" id="A0A9P0Q0I5"/>
<feature type="coiled-coil region" evidence="3">
    <location>
        <begin position="58"/>
        <end position="85"/>
    </location>
</feature>
<accession>A0A9P0Q0I5</accession>
<dbReference type="PANTHER" id="PTHR21625">
    <property type="entry name" value="NYD-SP28 PROTEIN"/>
    <property type="match status" value="1"/>
</dbReference>
<dbReference type="GO" id="GO:0060285">
    <property type="term" value="P:cilium-dependent cell motility"/>
    <property type="evidence" value="ECO:0007669"/>
    <property type="project" value="TreeGrafter"/>
</dbReference>
<evidence type="ECO:0000256" key="1">
    <source>
        <dbReference type="ARBA" id="ARBA00009688"/>
    </source>
</evidence>
<reference evidence="6" key="1">
    <citation type="submission" date="2022-03" db="EMBL/GenBank/DDBJ databases">
        <authorList>
            <person name="Sayadi A."/>
        </authorList>
    </citation>
    <scope>NUCLEOTIDE SEQUENCE</scope>
</reference>
<dbReference type="GO" id="GO:0005858">
    <property type="term" value="C:axonemal dynein complex"/>
    <property type="evidence" value="ECO:0007669"/>
    <property type="project" value="InterPro"/>
</dbReference>
<comment type="similarity">
    <text evidence="1">Belongs to the DRC1 family.</text>
</comment>